<feature type="domain" description="Polysaccharide chain length determinant N-terminal" evidence="7">
    <location>
        <begin position="25"/>
        <end position="121"/>
    </location>
</feature>
<proteinExistence type="predicted"/>
<reference evidence="8" key="1">
    <citation type="submission" date="2021-04" db="EMBL/GenBank/DDBJ databases">
        <title>Difference and commonality of drug resistance evolution in various bacteria. and drug sensitivity profiles.</title>
        <authorList>
            <person name="Maeda T."/>
            <person name="Shibai A."/>
            <person name="Kawada K."/>
            <person name="Kotani H."/>
            <person name="Tarusawa Y."/>
            <person name="Tanabe K."/>
            <person name="Furusawa C."/>
        </authorList>
    </citation>
    <scope>NUCLEOTIDE SEQUENCE</scope>
    <source>
        <strain evidence="8">JCM 8580</strain>
    </source>
</reference>
<dbReference type="GO" id="GO:0004713">
    <property type="term" value="F:protein tyrosine kinase activity"/>
    <property type="evidence" value="ECO:0007669"/>
    <property type="project" value="TreeGrafter"/>
</dbReference>
<dbReference type="AlphaFoldDB" id="A0AA86IRC4"/>
<evidence type="ECO:0000256" key="1">
    <source>
        <dbReference type="ARBA" id="ARBA00004651"/>
    </source>
</evidence>
<organism evidence="8 9">
    <name type="scientific">Enterobacter kobei</name>
    <dbReference type="NCBI Taxonomy" id="208224"/>
    <lineage>
        <taxon>Bacteria</taxon>
        <taxon>Pseudomonadati</taxon>
        <taxon>Pseudomonadota</taxon>
        <taxon>Gammaproteobacteria</taxon>
        <taxon>Enterobacterales</taxon>
        <taxon>Enterobacteriaceae</taxon>
        <taxon>Enterobacter</taxon>
        <taxon>Enterobacter cloacae complex</taxon>
    </lineage>
</organism>
<evidence type="ECO:0000313" key="9">
    <source>
        <dbReference type="Proteomes" id="UP000682928"/>
    </source>
</evidence>
<evidence type="ECO:0000256" key="3">
    <source>
        <dbReference type="ARBA" id="ARBA00022692"/>
    </source>
</evidence>
<keyword evidence="3 6" id="KW-0812">Transmembrane</keyword>
<name>A0AA86IRC4_9ENTR</name>
<accession>A0AA86IRC4</accession>
<comment type="subcellular location">
    <subcellularLocation>
        <location evidence="1">Cell membrane</location>
        <topology evidence="1">Multi-pass membrane protein</topology>
    </subcellularLocation>
</comment>
<dbReference type="NCBIfam" id="NF007699">
    <property type="entry name" value="PRK10381.1"/>
    <property type="match status" value="1"/>
</dbReference>
<evidence type="ECO:0000256" key="2">
    <source>
        <dbReference type="ARBA" id="ARBA00022475"/>
    </source>
</evidence>
<evidence type="ECO:0000256" key="4">
    <source>
        <dbReference type="ARBA" id="ARBA00022989"/>
    </source>
</evidence>
<keyword evidence="4 6" id="KW-1133">Transmembrane helix</keyword>
<dbReference type="Proteomes" id="UP000682928">
    <property type="component" value="Chromosome"/>
</dbReference>
<evidence type="ECO:0000259" key="7">
    <source>
        <dbReference type="Pfam" id="PF02706"/>
    </source>
</evidence>
<dbReference type="Pfam" id="PF02706">
    <property type="entry name" value="Wzz"/>
    <property type="match status" value="1"/>
</dbReference>
<feature type="transmembrane region" description="Helical" evidence="6">
    <location>
        <begin position="338"/>
        <end position="358"/>
    </location>
</feature>
<evidence type="ECO:0000313" key="8">
    <source>
        <dbReference type="EMBL" id="BCU54686.1"/>
    </source>
</evidence>
<keyword evidence="2" id="KW-1003">Cell membrane</keyword>
<evidence type="ECO:0000256" key="5">
    <source>
        <dbReference type="ARBA" id="ARBA00023136"/>
    </source>
</evidence>
<gene>
    <name evidence="8" type="primary">fepE</name>
    <name evidence="8" type="ORF">ENKO_12800</name>
</gene>
<protein>
    <submittedName>
        <fullName evidence="8">LPS O-antigen length regulator</fullName>
    </submittedName>
</protein>
<feature type="transmembrane region" description="Helical" evidence="6">
    <location>
        <begin position="43"/>
        <end position="61"/>
    </location>
</feature>
<dbReference type="PANTHER" id="PTHR32309">
    <property type="entry name" value="TYROSINE-PROTEIN KINASE"/>
    <property type="match status" value="1"/>
</dbReference>
<dbReference type="Gene3D" id="3.30.1890.10">
    <property type="entry name" value="FepE-like"/>
    <property type="match status" value="1"/>
</dbReference>
<dbReference type="InterPro" id="IPR003856">
    <property type="entry name" value="LPS_length_determ_N"/>
</dbReference>
<dbReference type="RefSeq" id="WP_088219338.1">
    <property type="nucleotide sequence ID" value="NZ_AP024590.1"/>
</dbReference>
<dbReference type="GO" id="GO:0005886">
    <property type="term" value="C:plasma membrane"/>
    <property type="evidence" value="ECO:0007669"/>
    <property type="project" value="UniProtKB-SubCell"/>
</dbReference>
<keyword evidence="5 6" id="KW-0472">Membrane</keyword>
<dbReference type="EMBL" id="AP024590">
    <property type="protein sequence ID" value="BCU54686.1"/>
    <property type="molecule type" value="Genomic_DNA"/>
</dbReference>
<dbReference type="PANTHER" id="PTHR32309:SF13">
    <property type="entry name" value="FERRIC ENTEROBACTIN TRANSPORT PROTEIN FEPE"/>
    <property type="match status" value="1"/>
</dbReference>
<dbReference type="InterPro" id="IPR050445">
    <property type="entry name" value="Bact_polysacc_biosynth/exp"/>
</dbReference>
<evidence type="ECO:0000256" key="6">
    <source>
        <dbReference type="SAM" id="Phobius"/>
    </source>
</evidence>
<dbReference type="SUPFAM" id="SSF160355">
    <property type="entry name" value="Bacterial polysaccharide co-polymerase-like"/>
    <property type="match status" value="1"/>
</dbReference>
<sequence length="377" mass="42369">MSSTNIKHDRDVEFSNYPVETHRNNEIDLLALLDVLWCAKKQIIGIALAFALLGVLATFLMPQKWTSQAVITPAEELQWNELQQTLMQLRVLDIDIGVDQKDIFNRFIKAFNSRALMQEYFMSSPQVMGQVKDANIDPLELQRAVVRLSDNMKAADSVKGKNDPELPYVAWNLSFTAPTAKDAQAVLQGYINYVAALVTKETLETIRNTVALKTHFEKEKLMLDRVRLTNQRDIKIQRLNYSLEVANAAGIKRPVYSNGQVVNDDPDFSIALGADGIQEKLKIEKSLRDISDLNAELRNREFHLAELEKVSVKNVDFEPFKYQLAPSYPVKKDGPGKALIVVLAAMIGGIVACGFVLLRNAMVTRTLTPELTLEPSH</sequence>